<evidence type="ECO:0000256" key="1">
    <source>
        <dbReference type="SAM" id="SignalP"/>
    </source>
</evidence>
<organism evidence="2 3">
    <name type="scientific">Cuscuta australis</name>
    <dbReference type="NCBI Taxonomy" id="267555"/>
    <lineage>
        <taxon>Eukaryota</taxon>
        <taxon>Viridiplantae</taxon>
        <taxon>Streptophyta</taxon>
        <taxon>Embryophyta</taxon>
        <taxon>Tracheophyta</taxon>
        <taxon>Spermatophyta</taxon>
        <taxon>Magnoliopsida</taxon>
        <taxon>eudicotyledons</taxon>
        <taxon>Gunneridae</taxon>
        <taxon>Pentapetalae</taxon>
        <taxon>asterids</taxon>
        <taxon>lamiids</taxon>
        <taxon>Solanales</taxon>
        <taxon>Convolvulaceae</taxon>
        <taxon>Cuscuteae</taxon>
        <taxon>Cuscuta</taxon>
        <taxon>Cuscuta subgen. Grammica</taxon>
        <taxon>Cuscuta sect. Cleistogrammica</taxon>
    </lineage>
</organism>
<keyword evidence="1" id="KW-0732">Signal</keyword>
<evidence type="ECO:0000313" key="3">
    <source>
        <dbReference type="Proteomes" id="UP000249390"/>
    </source>
</evidence>
<feature type="signal peptide" evidence="1">
    <location>
        <begin position="1"/>
        <end position="24"/>
    </location>
</feature>
<feature type="chain" id="PRO_5016341097" evidence="1">
    <location>
        <begin position="25"/>
        <end position="127"/>
    </location>
</feature>
<dbReference type="AlphaFoldDB" id="A0A328DGH5"/>
<dbReference type="EMBL" id="NQVE01000142">
    <property type="protein sequence ID" value="RAL44905.1"/>
    <property type="molecule type" value="Genomic_DNA"/>
</dbReference>
<comment type="caution">
    <text evidence="2">The sequence shown here is derived from an EMBL/GenBank/DDBJ whole genome shotgun (WGS) entry which is preliminary data.</text>
</comment>
<dbReference type="Proteomes" id="UP000249390">
    <property type="component" value="Unassembled WGS sequence"/>
</dbReference>
<protein>
    <submittedName>
        <fullName evidence="2">Uncharacterized protein</fullName>
    </submittedName>
</protein>
<gene>
    <name evidence="2" type="ORF">DM860_003664</name>
</gene>
<evidence type="ECO:0000313" key="2">
    <source>
        <dbReference type="EMBL" id="RAL44905.1"/>
    </source>
</evidence>
<keyword evidence="3" id="KW-1185">Reference proteome</keyword>
<accession>A0A328DGH5</accession>
<name>A0A328DGH5_9ASTE</name>
<reference evidence="2 3" key="1">
    <citation type="submission" date="2018-06" db="EMBL/GenBank/DDBJ databases">
        <title>The Genome of Cuscuta australis (Dodder) Provides Insight into the Evolution of Plant Parasitism.</title>
        <authorList>
            <person name="Liu H."/>
        </authorList>
    </citation>
    <scope>NUCLEOTIDE SEQUENCE [LARGE SCALE GENOMIC DNA]</scope>
    <source>
        <strain evidence="3">cv. Yunnan</strain>
        <tissue evidence="2">Vines</tissue>
    </source>
</reference>
<proteinExistence type="predicted"/>
<sequence length="127" mass="14003">MLRYPVWVSGFIMLSLITTPPVHCKKYVTVSLLPCKLSSPENLSGAVPCKGGAVEGAESCAAAEETRRWRVVILHDRVDSSINCTTLKALYGCGVKTNLHNEKAKMSSFRNANVAKFKIFNQYTSHI</sequence>